<comment type="caution">
    <text evidence="2">The sequence shown here is derived from an EMBL/GenBank/DDBJ whole genome shotgun (WGS) entry which is preliminary data.</text>
</comment>
<proteinExistence type="predicted"/>
<dbReference type="PANTHER" id="PTHR37809:SF1">
    <property type="entry name" value="RIBOSOMAL PROTEIN S12 METHYLTHIOTRANSFERASE ACCESSORY FACTOR YCAO"/>
    <property type="match status" value="1"/>
</dbReference>
<dbReference type="PANTHER" id="PTHR37809">
    <property type="entry name" value="RIBOSOMAL PROTEIN S12 METHYLTHIOTRANSFERASE ACCESSORY FACTOR YCAO"/>
    <property type="match status" value="1"/>
</dbReference>
<sequence>MPFCHRLGITRLADIAGLDRIGLPVVQAIRPAALSEVTALGRGGTLARATIGAIMESCERYFAEVIPAWRVFTAKAEELAVEPGLFEGAVRPEGADGWRRRYLPWIMGIELPSGTPAPVPFELVHTRYTHPPPDGDGVFTRSTTGLACHHSAGEALLHGLFECIERDALARAFQTHGFFDRFRLEPSNTDETAKLLQVAGNAGISAAFWQPPSPTGLPVVWCQTIEAGSARPILALPTEGYSARGSIEAACKDALREALVTRAATVSGARDDQTAPHYAEGRFADALAKARDLIVNGSPKPDYPGSTVPPPASLGDLLALVAASGLGPAFAVPVGLDHEAGVFCVRVVLGRAQAFSIVR</sequence>
<name>A0A432V924_9HYPH</name>
<dbReference type="PROSITE" id="PS51664">
    <property type="entry name" value="YCAO"/>
    <property type="match status" value="1"/>
</dbReference>
<dbReference type="InterPro" id="IPR003776">
    <property type="entry name" value="YcaO-like_dom"/>
</dbReference>
<dbReference type="OrthoDB" id="109999at2"/>
<evidence type="ECO:0000313" key="2">
    <source>
        <dbReference type="EMBL" id="RUM98616.1"/>
    </source>
</evidence>
<evidence type="ECO:0000259" key="1">
    <source>
        <dbReference type="PROSITE" id="PS51664"/>
    </source>
</evidence>
<organism evidence="2 3">
    <name type="scientific">Borborobacter arsenicus</name>
    <dbReference type="NCBI Taxonomy" id="1851146"/>
    <lineage>
        <taxon>Bacteria</taxon>
        <taxon>Pseudomonadati</taxon>
        <taxon>Pseudomonadota</taxon>
        <taxon>Alphaproteobacteria</taxon>
        <taxon>Hyphomicrobiales</taxon>
        <taxon>Phyllobacteriaceae</taxon>
        <taxon>Borborobacter</taxon>
    </lineage>
</organism>
<evidence type="ECO:0000313" key="3">
    <source>
        <dbReference type="Proteomes" id="UP000281647"/>
    </source>
</evidence>
<dbReference type="AlphaFoldDB" id="A0A432V924"/>
<feature type="domain" description="YcaO" evidence="1">
    <location>
        <begin position="41"/>
        <end position="359"/>
    </location>
</feature>
<gene>
    <name evidence="2" type="ORF">EET67_07500</name>
</gene>
<dbReference type="EMBL" id="RKST01000006">
    <property type="protein sequence ID" value="RUM98616.1"/>
    <property type="molecule type" value="Genomic_DNA"/>
</dbReference>
<dbReference type="Gene3D" id="3.30.1330.230">
    <property type="match status" value="1"/>
</dbReference>
<dbReference type="Proteomes" id="UP000281647">
    <property type="component" value="Unassembled WGS sequence"/>
</dbReference>
<dbReference type="NCBIfam" id="TIGR00702">
    <property type="entry name" value="YcaO-type kinase domain"/>
    <property type="match status" value="1"/>
</dbReference>
<accession>A0A432V924</accession>
<protein>
    <recommendedName>
        <fullName evidence="1">YcaO domain-containing protein</fullName>
    </recommendedName>
</protein>
<dbReference type="Pfam" id="PF02624">
    <property type="entry name" value="YcaO"/>
    <property type="match status" value="1"/>
</dbReference>
<reference evidence="2 3" key="1">
    <citation type="submission" date="2018-11" db="EMBL/GenBank/DDBJ databases">
        <title>Pseudaminobacter arsenicus sp. nov., an arsenic-resistant bacterium isolated from arsenic-rich aquifers.</title>
        <authorList>
            <person name="Mu Y."/>
        </authorList>
    </citation>
    <scope>NUCLEOTIDE SEQUENCE [LARGE SCALE GENOMIC DNA]</scope>
    <source>
        <strain evidence="2 3">CB3</strain>
    </source>
</reference>
<keyword evidence="3" id="KW-1185">Reference proteome</keyword>